<keyword evidence="2" id="KW-1185">Reference proteome</keyword>
<dbReference type="OrthoDB" id="9783269at2"/>
<dbReference type="SMART" id="SM00855">
    <property type="entry name" value="PGAM"/>
    <property type="match status" value="1"/>
</dbReference>
<dbReference type="Gene3D" id="3.40.50.1240">
    <property type="entry name" value="Phosphoglycerate mutase-like"/>
    <property type="match status" value="1"/>
</dbReference>
<dbReference type="PIRSF" id="PIRSF000709">
    <property type="entry name" value="6PFK_2-Ptase"/>
    <property type="match status" value="1"/>
</dbReference>
<dbReference type="SUPFAM" id="SSF53254">
    <property type="entry name" value="Phosphoglycerate mutase-like"/>
    <property type="match status" value="1"/>
</dbReference>
<name>A0A4R1Y070_ACICA</name>
<comment type="caution">
    <text evidence="1">The sequence shown here is derived from an EMBL/GenBank/DDBJ whole genome shotgun (WGS) entry which is preliminary data.</text>
</comment>
<dbReference type="InterPro" id="IPR029033">
    <property type="entry name" value="His_PPase_superfam"/>
</dbReference>
<dbReference type="InterPro" id="IPR050275">
    <property type="entry name" value="PGM_Phosphatase"/>
</dbReference>
<gene>
    <name evidence="1" type="ORF">EC844_10563</name>
</gene>
<dbReference type="Proteomes" id="UP000294963">
    <property type="component" value="Unassembled WGS sequence"/>
</dbReference>
<dbReference type="PANTHER" id="PTHR48100">
    <property type="entry name" value="BROAD-SPECIFICITY PHOSPHATASE YOR283W-RELATED"/>
    <property type="match status" value="1"/>
</dbReference>
<accession>A0A4R1Y070</accession>
<dbReference type="PANTHER" id="PTHR48100:SF1">
    <property type="entry name" value="HISTIDINE PHOSPHATASE FAMILY PROTEIN-RELATED"/>
    <property type="match status" value="1"/>
</dbReference>
<sequence>MKLQIDVLRHGESELSAMLRGSTDDALTAVGWSQMAQTTAHSIQQQGPWQAIFSSPLQRCRLFATSIAEQYQLPIYLDPNLAEIHFGDWEGRSTQAIYDSSPELLSQFWQQPSAYTPPNAEPFLQFHQRVLQAMAQIEQQMQAEQLKRVLVVSHGGVIKLLKTIALELPLDSVLSQTAALGQIHHFEYTANRALQYCEQPR</sequence>
<dbReference type="AlphaFoldDB" id="A0A4R1Y070"/>
<dbReference type="GO" id="GO:0005737">
    <property type="term" value="C:cytoplasm"/>
    <property type="evidence" value="ECO:0007669"/>
    <property type="project" value="TreeGrafter"/>
</dbReference>
<dbReference type="Pfam" id="PF00300">
    <property type="entry name" value="His_Phos_1"/>
    <property type="match status" value="1"/>
</dbReference>
<protein>
    <submittedName>
        <fullName evidence="1">Alpha-ribazole phosphatase</fullName>
    </submittedName>
</protein>
<reference evidence="1 2" key="1">
    <citation type="submission" date="2019-03" db="EMBL/GenBank/DDBJ databases">
        <title>Genomic analyses of the natural microbiome of Caenorhabditis elegans.</title>
        <authorList>
            <person name="Samuel B."/>
        </authorList>
    </citation>
    <scope>NUCLEOTIDE SEQUENCE [LARGE SCALE GENOMIC DNA]</scope>
    <source>
        <strain evidence="1 2">JUb89</strain>
    </source>
</reference>
<dbReference type="GO" id="GO:0016791">
    <property type="term" value="F:phosphatase activity"/>
    <property type="evidence" value="ECO:0007669"/>
    <property type="project" value="TreeGrafter"/>
</dbReference>
<dbReference type="InterPro" id="IPR013078">
    <property type="entry name" value="His_Pase_superF_clade-1"/>
</dbReference>
<organism evidence="1 2">
    <name type="scientific">Acinetobacter calcoaceticus</name>
    <dbReference type="NCBI Taxonomy" id="471"/>
    <lineage>
        <taxon>Bacteria</taxon>
        <taxon>Pseudomonadati</taxon>
        <taxon>Pseudomonadota</taxon>
        <taxon>Gammaproteobacteria</taxon>
        <taxon>Moraxellales</taxon>
        <taxon>Moraxellaceae</taxon>
        <taxon>Acinetobacter</taxon>
        <taxon>Acinetobacter calcoaceticus/baumannii complex</taxon>
    </lineage>
</organism>
<proteinExistence type="predicted"/>
<evidence type="ECO:0000313" key="1">
    <source>
        <dbReference type="EMBL" id="TCM68360.1"/>
    </source>
</evidence>
<dbReference type="CDD" id="cd07067">
    <property type="entry name" value="HP_PGM_like"/>
    <property type="match status" value="1"/>
</dbReference>
<evidence type="ECO:0000313" key="2">
    <source>
        <dbReference type="Proteomes" id="UP000294963"/>
    </source>
</evidence>
<dbReference type="EMBL" id="SLVJ01000005">
    <property type="protein sequence ID" value="TCM68360.1"/>
    <property type="molecule type" value="Genomic_DNA"/>
</dbReference>